<gene>
    <name evidence="2" type="ORF">NDU88_001842</name>
</gene>
<evidence type="ECO:0000256" key="1">
    <source>
        <dbReference type="SAM" id="MobiDB-lite"/>
    </source>
</evidence>
<proteinExistence type="predicted"/>
<feature type="region of interest" description="Disordered" evidence="1">
    <location>
        <begin position="82"/>
        <end position="103"/>
    </location>
</feature>
<comment type="caution">
    <text evidence="2">The sequence shown here is derived from an EMBL/GenBank/DDBJ whole genome shotgun (WGS) entry which is preliminary data.</text>
</comment>
<name>A0AAV7MKY1_PLEWA</name>
<evidence type="ECO:0000313" key="3">
    <source>
        <dbReference type="Proteomes" id="UP001066276"/>
    </source>
</evidence>
<protein>
    <submittedName>
        <fullName evidence="2">Uncharacterized protein</fullName>
    </submittedName>
</protein>
<evidence type="ECO:0000313" key="2">
    <source>
        <dbReference type="EMBL" id="KAJ1104430.1"/>
    </source>
</evidence>
<keyword evidence="3" id="KW-1185">Reference proteome</keyword>
<dbReference type="AlphaFoldDB" id="A0AAV7MKY1"/>
<dbReference type="EMBL" id="JANPWB010000013">
    <property type="protein sequence ID" value="KAJ1104430.1"/>
    <property type="molecule type" value="Genomic_DNA"/>
</dbReference>
<reference evidence="2" key="1">
    <citation type="journal article" date="2022" name="bioRxiv">
        <title>Sequencing and chromosome-scale assembly of the giantPleurodeles waltlgenome.</title>
        <authorList>
            <person name="Brown T."/>
            <person name="Elewa A."/>
            <person name="Iarovenko S."/>
            <person name="Subramanian E."/>
            <person name="Araus A.J."/>
            <person name="Petzold A."/>
            <person name="Susuki M."/>
            <person name="Suzuki K.-i.T."/>
            <person name="Hayashi T."/>
            <person name="Toyoda A."/>
            <person name="Oliveira C."/>
            <person name="Osipova E."/>
            <person name="Leigh N.D."/>
            <person name="Simon A."/>
            <person name="Yun M.H."/>
        </authorList>
    </citation>
    <scope>NUCLEOTIDE SEQUENCE</scope>
    <source>
        <strain evidence="2">20211129_DDA</strain>
        <tissue evidence="2">Liver</tissue>
    </source>
</reference>
<organism evidence="2 3">
    <name type="scientific">Pleurodeles waltl</name>
    <name type="common">Iberian ribbed newt</name>
    <dbReference type="NCBI Taxonomy" id="8319"/>
    <lineage>
        <taxon>Eukaryota</taxon>
        <taxon>Metazoa</taxon>
        <taxon>Chordata</taxon>
        <taxon>Craniata</taxon>
        <taxon>Vertebrata</taxon>
        <taxon>Euteleostomi</taxon>
        <taxon>Amphibia</taxon>
        <taxon>Batrachia</taxon>
        <taxon>Caudata</taxon>
        <taxon>Salamandroidea</taxon>
        <taxon>Salamandridae</taxon>
        <taxon>Pleurodelinae</taxon>
        <taxon>Pleurodeles</taxon>
    </lineage>
</organism>
<dbReference type="Proteomes" id="UP001066276">
    <property type="component" value="Chromosome 9"/>
</dbReference>
<accession>A0AAV7MKY1</accession>
<sequence length="103" mass="11133">MKPSQRPTWLCGVEVPVEGLLENAGRGLRLPLLERRDKPVEVGAAAGPQQRNRSPLRHYCPEIVAAAPDLSLRGPAVTGAKEASEAHGQRAWQGVRCPPLEIP</sequence>